<dbReference type="GO" id="GO:0008270">
    <property type="term" value="F:zinc ion binding"/>
    <property type="evidence" value="ECO:0007669"/>
    <property type="project" value="TreeGrafter"/>
</dbReference>
<dbReference type="NCBIfam" id="NF004064">
    <property type="entry name" value="PRK05578.1"/>
    <property type="match status" value="1"/>
</dbReference>
<evidence type="ECO:0000259" key="2">
    <source>
        <dbReference type="PROSITE" id="PS51747"/>
    </source>
</evidence>
<dbReference type="GeneID" id="92515481"/>
<keyword evidence="4" id="KW-1185">Reference proteome</keyword>
<gene>
    <name evidence="3" type="ORF">LSCM1_05515</name>
</gene>
<dbReference type="PROSITE" id="PS51747">
    <property type="entry name" value="CYT_DCMP_DEAMINASES_2"/>
    <property type="match status" value="1"/>
</dbReference>
<protein>
    <recommendedName>
        <fullName evidence="2">CMP/dCMP-type deaminase domain-containing protein</fullName>
    </recommendedName>
</protein>
<name>A0A836GGB1_9TRYP</name>
<dbReference type="Proteomes" id="UP000673552">
    <property type="component" value="Chromosome 17"/>
</dbReference>
<dbReference type="OrthoDB" id="414540at2759"/>
<comment type="caution">
    <text evidence="3">The sequence shown here is derived from an EMBL/GenBank/DDBJ whole genome shotgun (WGS) entry which is preliminary data.</text>
</comment>
<reference evidence="3 4" key="1">
    <citation type="submission" date="2021-03" db="EMBL/GenBank/DDBJ databases">
        <title>Leishmania (Mundinia) martiniquensis Genome sequencing and assembly.</title>
        <authorList>
            <person name="Almutairi H."/>
            <person name="Gatherer D."/>
        </authorList>
    </citation>
    <scope>NUCLEOTIDE SEQUENCE [LARGE SCALE GENOMIC DNA]</scope>
    <source>
        <strain evidence="3">LSCM1</strain>
    </source>
</reference>
<feature type="domain" description="CMP/dCMP-type deaminase" evidence="2">
    <location>
        <begin position="31"/>
        <end position="175"/>
    </location>
</feature>
<dbReference type="GO" id="GO:0072527">
    <property type="term" value="P:pyrimidine-containing compound metabolic process"/>
    <property type="evidence" value="ECO:0007669"/>
    <property type="project" value="UniProtKB-ARBA"/>
</dbReference>
<dbReference type="PANTHER" id="PTHR11644:SF2">
    <property type="entry name" value="CYTIDINE DEAMINASE"/>
    <property type="match status" value="1"/>
</dbReference>
<organism evidence="3 4">
    <name type="scientific">Leishmania martiniquensis</name>
    <dbReference type="NCBI Taxonomy" id="1580590"/>
    <lineage>
        <taxon>Eukaryota</taxon>
        <taxon>Discoba</taxon>
        <taxon>Euglenozoa</taxon>
        <taxon>Kinetoplastea</taxon>
        <taxon>Metakinetoplastina</taxon>
        <taxon>Trypanosomatida</taxon>
        <taxon>Trypanosomatidae</taxon>
        <taxon>Leishmaniinae</taxon>
        <taxon>Leishmania</taxon>
    </lineage>
</organism>
<dbReference type="InterPro" id="IPR050202">
    <property type="entry name" value="Cyt/Deoxycyt_deaminase"/>
</dbReference>
<accession>A0A836GGB1</accession>
<sequence>MQDEQEATMPVSKWSSPVVLNQLMSLTKLPAEMQRAAAAAVAAHKSSYSPYSNFSVGAALLHDDGSVTTGCNYENCTLQSCCAERCAIVRANVEGRRRATAVAVYGRSYGGAALSHPPPAETFCTPCGLCRQLLVEVADLSQNFEEFMVVLVTFDAKRAKVVRLADLMPSKFGPADIGMDVAKLSYNPSVQPL</sequence>
<dbReference type="CDD" id="cd01283">
    <property type="entry name" value="cytidine_deaminase"/>
    <property type="match status" value="1"/>
</dbReference>
<comment type="similarity">
    <text evidence="1">Belongs to the cytidine and deoxycytidylate deaminase family.</text>
</comment>
<proteinExistence type="inferred from homology"/>
<dbReference type="GO" id="GO:0055086">
    <property type="term" value="P:nucleobase-containing small molecule metabolic process"/>
    <property type="evidence" value="ECO:0007669"/>
    <property type="project" value="UniProtKB-ARBA"/>
</dbReference>
<evidence type="ECO:0000313" key="3">
    <source>
        <dbReference type="EMBL" id="KAG5481497.1"/>
    </source>
</evidence>
<evidence type="ECO:0000256" key="1">
    <source>
        <dbReference type="ARBA" id="ARBA00006576"/>
    </source>
</evidence>
<dbReference type="Pfam" id="PF00383">
    <property type="entry name" value="dCMP_cyt_deam_1"/>
    <property type="match status" value="1"/>
</dbReference>
<dbReference type="AlphaFoldDB" id="A0A836GGB1"/>
<dbReference type="InterPro" id="IPR016193">
    <property type="entry name" value="Cytidine_deaminase-like"/>
</dbReference>
<dbReference type="InterPro" id="IPR002125">
    <property type="entry name" value="CMP_dCMP_dom"/>
</dbReference>
<dbReference type="GO" id="GO:0005829">
    <property type="term" value="C:cytosol"/>
    <property type="evidence" value="ECO:0007669"/>
    <property type="project" value="TreeGrafter"/>
</dbReference>
<evidence type="ECO:0000313" key="4">
    <source>
        <dbReference type="Proteomes" id="UP000673552"/>
    </source>
</evidence>
<dbReference type="RefSeq" id="XP_067179604.1">
    <property type="nucleotide sequence ID" value="XM_067322969.1"/>
</dbReference>
<dbReference type="KEGG" id="lmat:92515481"/>
<dbReference type="FunFam" id="3.40.140.10:FF:000088">
    <property type="entry name" value="Cytidine deaminase, putative"/>
    <property type="match status" value="1"/>
</dbReference>
<dbReference type="PANTHER" id="PTHR11644">
    <property type="entry name" value="CYTIDINE DEAMINASE"/>
    <property type="match status" value="1"/>
</dbReference>
<dbReference type="Gene3D" id="3.40.140.10">
    <property type="entry name" value="Cytidine Deaminase, domain 2"/>
    <property type="match status" value="1"/>
</dbReference>
<dbReference type="SUPFAM" id="SSF53927">
    <property type="entry name" value="Cytidine deaminase-like"/>
    <property type="match status" value="1"/>
</dbReference>
<dbReference type="EMBL" id="JAFEUZ010000017">
    <property type="protein sequence ID" value="KAG5481497.1"/>
    <property type="molecule type" value="Genomic_DNA"/>
</dbReference>
<dbReference type="GO" id="GO:0004126">
    <property type="term" value="F:cytidine deaminase activity"/>
    <property type="evidence" value="ECO:0007669"/>
    <property type="project" value="UniProtKB-ARBA"/>
</dbReference>